<dbReference type="NCBIfam" id="TIGR02215">
    <property type="entry name" value="phage_chp_gp8"/>
    <property type="match status" value="1"/>
</dbReference>
<dbReference type="OrthoDB" id="6174494at2"/>
<dbReference type="InterPro" id="IPR011738">
    <property type="entry name" value="Phage_CHP"/>
</dbReference>
<evidence type="ECO:0008006" key="3">
    <source>
        <dbReference type="Google" id="ProtNLM"/>
    </source>
</evidence>
<sequence length="199" mass="22163">MPVKVIIPPALEPVSLAEAKLHARVDNDLEDDLIASFIEAARRHGESLTHRAFAPQTLELTLDAFPPRGGRLDLPRPPLAQVLWVKYNGPDGVEQTMDPVAYRVMDASDELPAFIIPEASGGWPETMDRPGAVRIRYTAGWPLDDDGQPTIPEAIRTWLLVRVTGLYEQRENYSARQASAMPRDFVDCLLDPFRVPEVA</sequence>
<reference evidence="1 2" key="1">
    <citation type="journal article" date="2010" name="Stand. Genomic Sci.">
        <title>Complete genome sequence of Desulfarculus baarsii type strain (2st14).</title>
        <authorList>
            <person name="Sun H."/>
            <person name="Spring S."/>
            <person name="Lapidus A."/>
            <person name="Davenport K."/>
            <person name="Del Rio T.G."/>
            <person name="Tice H."/>
            <person name="Nolan M."/>
            <person name="Copeland A."/>
            <person name="Cheng J.F."/>
            <person name="Lucas S."/>
            <person name="Tapia R."/>
            <person name="Goodwin L."/>
            <person name="Pitluck S."/>
            <person name="Ivanova N."/>
            <person name="Pagani I."/>
            <person name="Mavromatis K."/>
            <person name="Ovchinnikova G."/>
            <person name="Pati A."/>
            <person name="Chen A."/>
            <person name="Palaniappan K."/>
            <person name="Hauser L."/>
            <person name="Chang Y.J."/>
            <person name="Jeffries C.D."/>
            <person name="Detter J.C."/>
            <person name="Han C."/>
            <person name="Rohde M."/>
            <person name="Brambilla E."/>
            <person name="Goker M."/>
            <person name="Woyke T."/>
            <person name="Bristow J."/>
            <person name="Eisen J.A."/>
            <person name="Markowitz V."/>
            <person name="Hugenholtz P."/>
            <person name="Kyrpides N.C."/>
            <person name="Klenk H.P."/>
            <person name="Land M."/>
        </authorList>
    </citation>
    <scope>NUCLEOTIDE SEQUENCE [LARGE SCALE GENOMIC DNA]</scope>
    <source>
        <strain evidence="2">ATCC 33931 / DSM 2075 / LMG 7858 / VKM B-1802 / 2st14</strain>
    </source>
</reference>
<dbReference type="HOGENOM" id="CLU_085951_0_1_7"/>
<dbReference type="Proteomes" id="UP000009047">
    <property type="component" value="Chromosome"/>
</dbReference>
<dbReference type="Gene3D" id="1.10.3230.30">
    <property type="entry name" value="Phage gp6-like head-tail connector protein"/>
    <property type="match status" value="1"/>
</dbReference>
<dbReference type="NCBIfam" id="TIGR01560">
    <property type="entry name" value="put_DNA_pack"/>
    <property type="match status" value="1"/>
</dbReference>
<dbReference type="AlphaFoldDB" id="E1QK43"/>
<accession>E1QK43</accession>
<dbReference type="InterPro" id="IPR006450">
    <property type="entry name" value="Phage_HK97_gp6-like"/>
</dbReference>
<dbReference type="STRING" id="644282.Deba_2582"/>
<dbReference type="Pfam" id="PF05135">
    <property type="entry name" value="Phage_connect_1"/>
    <property type="match status" value="1"/>
</dbReference>
<dbReference type="eggNOG" id="ENOG503004J">
    <property type="taxonomic scope" value="Bacteria"/>
</dbReference>
<keyword evidence="2" id="KW-1185">Reference proteome</keyword>
<dbReference type="KEGG" id="dbr:Deba_2582"/>
<organism evidence="1 2">
    <name type="scientific">Desulfarculus baarsii (strain ATCC 33931 / DSM 2075 / LMG 7858 / VKM B-1802 / 2st14)</name>
    <dbReference type="NCBI Taxonomy" id="644282"/>
    <lineage>
        <taxon>Bacteria</taxon>
        <taxon>Pseudomonadati</taxon>
        <taxon>Thermodesulfobacteriota</taxon>
        <taxon>Desulfarculia</taxon>
        <taxon>Desulfarculales</taxon>
        <taxon>Desulfarculaceae</taxon>
        <taxon>Desulfarculus</taxon>
    </lineage>
</organism>
<dbReference type="EMBL" id="CP002085">
    <property type="protein sequence ID" value="ADK85936.1"/>
    <property type="molecule type" value="Genomic_DNA"/>
</dbReference>
<gene>
    <name evidence="1" type="ordered locus">Deba_2582</name>
</gene>
<name>E1QK43_DESB2</name>
<protein>
    <recommendedName>
        <fullName evidence="3">PhiE125 gp8 family phage protein</fullName>
    </recommendedName>
</protein>
<proteinExistence type="predicted"/>
<dbReference type="CDD" id="cd08054">
    <property type="entry name" value="gp6"/>
    <property type="match status" value="1"/>
</dbReference>
<dbReference type="InterPro" id="IPR021146">
    <property type="entry name" value="Phage_gp6-like_head-tail"/>
</dbReference>
<evidence type="ECO:0000313" key="2">
    <source>
        <dbReference type="Proteomes" id="UP000009047"/>
    </source>
</evidence>
<evidence type="ECO:0000313" key="1">
    <source>
        <dbReference type="EMBL" id="ADK85936.1"/>
    </source>
</evidence>